<evidence type="ECO:0000256" key="4">
    <source>
        <dbReference type="ARBA" id="ARBA00022679"/>
    </source>
</evidence>
<evidence type="ECO:0000256" key="7">
    <source>
        <dbReference type="ARBA" id="ARBA00022723"/>
    </source>
</evidence>
<sequence>MCSGRNRSKEEQTILRPIEATGPPGAGPAADRAQGESIAITFEELRERRVYIETYGCTYNHADTQRLAAILEGFGCTLTERPEEADAVIVNTCTVIGATERKMLRRLALFADRDLYVTGCMPVVQMDKIRSVCTPHVIYPDEIRKRSAGVGTRGPGATGVVQVASGCVGRCSYCITRFARGRLASAPAEEILDAVRALVASGAYEIQLTGQDVAAWGLDRGESLPDLLREIAEIPGRFAVRPGMMNPATVLGILEPLVRAYESDKVFRFLHLPVQSGSDTVLERMRRGYAAADVVRIVDTFRERYPDMMISSDFITGFPGETDEEFSQTLELLRRAAFVKVNITRYSRRPGTPAAALKDLPERIRKDRSRILLAEANRIYDSYNERWIGRETPIVATEKNAPGSTVCRNPCYLNVVVEEDLPFGFTGKAVITKNRRHYVTAELIPSDDEKV</sequence>
<feature type="region of interest" description="Disordered" evidence="12">
    <location>
        <begin position="1"/>
        <end position="33"/>
    </location>
</feature>
<dbReference type="FunFam" id="3.80.30.20:FF:000002">
    <property type="entry name" value="threonylcarbamoyladenosine tRNA methylthiotransferase isoform X2"/>
    <property type="match status" value="1"/>
</dbReference>
<dbReference type="PROSITE" id="PS51449">
    <property type="entry name" value="MTTASE_N"/>
    <property type="match status" value="1"/>
</dbReference>
<keyword evidence="9 11" id="KW-0411">Iron-sulfur</keyword>
<evidence type="ECO:0000256" key="2">
    <source>
        <dbReference type="ARBA" id="ARBA00008616"/>
    </source>
</evidence>
<dbReference type="AlphaFoldDB" id="A0A1M4MJP7"/>
<evidence type="ECO:0000256" key="10">
    <source>
        <dbReference type="ARBA" id="ARBA00051661"/>
    </source>
</evidence>
<evidence type="ECO:0000256" key="11">
    <source>
        <dbReference type="RuleBase" id="RU368081"/>
    </source>
</evidence>
<dbReference type="GO" id="GO:0046872">
    <property type="term" value="F:metal ion binding"/>
    <property type="evidence" value="ECO:0007669"/>
    <property type="project" value="UniProtKB-UniRule"/>
</dbReference>
<evidence type="ECO:0000256" key="12">
    <source>
        <dbReference type="SAM" id="MobiDB-lite"/>
    </source>
</evidence>
<dbReference type="InterPro" id="IPR020612">
    <property type="entry name" value="Methylthiotransferase_CS"/>
</dbReference>
<dbReference type="InterPro" id="IPR013848">
    <property type="entry name" value="Methylthiotransferase_N"/>
</dbReference>
<dbReference type="SFLD" id="SFLDS00029">
    <property type="entry name" value="Radical_SAM"/>
    <property type="match status" value="1"/>
</dbReference>
<dbReference type="PANTHER" id="PTHR11918">
    <property type="entry name" value="RADICAL SAM PROTEINS"/>
    <property type="match status" value="1"/>
</dbReference>
<feature type="domain" description="Radical SAM core" evidence="14">
    <location>
        <begin position="153"/>
        <end position="384"/>
    </location>
</feature>
<dbReference type="InterPro" id="IPR005839">
    <property type="entry name" value="Methylthiotransferase"/>
</dbReference>
<dbReference type="EC" id="2.8.4.5" evidence="11"/>
<dbReference type="PANTHER" id="PTHR11918:SF45">
    <property type="entry name" value="THREONYLCARBAMOYLADENOSINE TRNA METHYLTHIOTRANSFERASE"/>
    <property type="match status" value="1"/>
</dbReference>
<dbReference type="InterPro" id="IPR007197">
    <property type="entry name" value="rSAM"/>
</dbReference>
<evidence type="ECO:0000256" key="6">
    <source>
        <dbReference type="ARBA" id="ARBA00022694"/>
    </source>
</evidence>
<keyword evidence="7 11" id="KW-0479">Metal-binding</keyword>
<dbReference type="SUPFAM" id="SSF102114">
    <property type="entry name" value="Radical SAM enzymes"/>
    <property type="match status" value="1"/>
</dbReference>
<dbReference type="InterPro" id="IPR023404">
    <property type="entry name" value="rSAM_horseshoe"/>
</dbReference>
<dbReference type="CDD" id="cd01335">
    <property type="entry name" value="Radical_SAM"/>
    <property type="match status" value="1"/>
</dbReference>
<evidence type="ECO:0000256" key="9">
    <source>
        <dbReference type="ARBA" id="ARBA00023014"/>
    </source>
</evidence>
<dbReference type="InterPro" id="IPR058240">
    <property type="entry name" value="rSAM_sf"/>
</dbReference>
<dbReference type="NCBIfam" id="TIGR00089">
    <property type="entry name" value="MiaB/RimO family radical SAM methylthiotransferase"/>
    <property type="match status" value="1"/>
</dbReference>
<evidence type="ECO:0000256" key="3">
    <source>
        <dbReference type="ARBA" id="ARBA00022485"/>
    </source>
</evidence>
<organism evidence="15 16">
    <name type="scientific">Methanoculleus chikugoensis</name>
    <dbReference type="NCBI Taxonomy" id="118126"/>
    <lineage>
        <taxon>Archaea</taxon>
        <taxon>Methanobacteriati</taxon>
        <taxon>Methanobacteriota</taxon>
        <taxon>Stenosarchaea group</taxon>
        <taxon>Methanomicrobia</taxon>
        <taxon>Methanomicrobiales</taxon>
        <taxon>Methanomicrobiaceae</taxon>
        <taxon>Methanoculleus</taxon>
    </lineage>
</organism>
<dbReference type="SFLD" id="SFLDG01082">
    <property type="entry name" value="B12-binding_domain_containing"/>
    <property type="match status" value="1"/>
</dbReference>
<evidence type="ECO:0000313" key="15">
    <source>
        <dbReference type="EMBL" id="SCL75077.1"/>
    </source>
</evidence>
<dbReference type="STRING" id="118126.L21_0967"/>
<dbReference type="Pfam" id="PF00919">
    <property type="entry name" value="UPF0004"/>
    <property type="match status" value="1"/>
</dbReference>
<dbReference type="RefSeq" id="WP_256712335.1">
    <property type="nucleotide sequence ID" value="NZ_FMID01000024.1"/>
</dbReference>
<feature type="domain" description="MTTase N-terminal" evidence="13">
    <location>
        <begin position="48"/>
        <end position="155"/>
    </location>
</feature>
<dbReference type="SMART" id="SM00729">
    <property type="entry name" value="Elp3"/>
    <property type="match status" value="1"/>
</dbReference>
<dbReference type="Proteomes" id="UP000184671">
    <property type="component" value="Unassembled WGS sequence"/>
</dbReference>
<keyword evidence="8 11" id="KW-0408">Iron</keyword>
<keyword evidence="3 11" id="KW-0004">4Fe-4S</keyword>
<evidence type="ECO:0000256" key="5">
    <source>
        <dbReference type="ARBA" id="ARBA00022691"/>
    </source>
</evidence>
<dbReference type="PROSITE" id="PS51918">
    <property type="entry name" value="RADICAL_SAM"/>
    <property type="match status" value="1"/>
</dbReference>
<evidence type="ECO:0000256" key="8">
    <source>
        <dbReference type="ARBA" id="ARBA00023004"/>
    </source>
</evidence>
<dbReference type="Pfam" id="PF04055">
    <property type="entry name" value="Radical_SAM"/>
    <property type="match status" value="1"/>
</dbReference>
<comment type="similarity">
    <text evidence="2 11">Belongs to the methylthiotransferase family. CDKAL1 subfamily.</text>
</comment>
<dbReference type="EMBL" id="FMID01000024">
    <property type="protein sequence ID" value="SCL75077.1"/>
    <property type="molecule type" value="Genomic_DNA"/>
</dbReference>
<dbReference type="Gene3D" id="3.80.30.20">
    <property type="entry name" value="tm_1862 like domain"/>
    <property type="match status" value="1"/>
</dbReference>
<name>A0A1M4MJP7_9EURY</name>
<comment type="catalytic activity">
    <reaction evidence="10 11">
        <text>N(6)-L-threonylcarbamoyladenosine(37) in tRNA + (sulfur carrier)-SH + AH2 + 2 S-adenosyl-L-methionine = 2-methylsulfanyl-N(6)-L-threonylcarbamoyladenosine(37) in tRNA + (sulfur carrier)-H + 5'-deoxyadenosine + L-methionine + A + S-adenosyl-L-homocysteine + 2 H(+)</text>
        <dbReference type="Rhea" id="RHEA:37075"/>
        <dbReference type="Rhea" id="RHEA-COMP:10163"/>
        <dbReference type="Rhea" id="RHEA-COMP:11092"/>
        <dbReference type="Rhea" id="RHEA-COMP:14737"/>
        <dbReference type="Rhea" id="RHEA-COMP:14739"/>
        <dbReference type="ChEBI" id="CHEBI:13193"/>
        <dbReference type="ChEBI" id="CHEBI:15378"/>
        <dbReference type="ChEBI" id="CHEBI:17319"/>
        <dbReference type="ChEBI" id="CHEBI:17499"/>
        <dbReference type="ChEBI" id="CHEBI:29917"/>
        <dbReference type="ChEBI" id="CHEBI:57844"/>
        <dbReference type="ChEBI" id="CHEBI:57856"/>
        <dbReference type="ChEBI" id="CHEBI:59789"/>
        <dbReference type="ChEBI" id="CHEBI:64428"/>
        <dbReference type="ChEBI" id="CHEBI:74418"/>
        <dbReference type="ChEBI" id="CHEBI:74420"/>
        <dbReference type="EC" id="2.8.4.5"/>
    </reaction>
</comment>
<dbReference type="InterPro" id="IPR006466">
    <property type="entry name" value="MiaB-like_arc_euk"/>
</dbReference>
<comment type="cofactor">
    <cofactor evidence="11">
        <name>[4Fe-4S] cluster</name>
        <dbReference type="ChEBI" id="CHEBI:49883"/>
    </cofactor>
    <text evidence="11">Binds 1 or 2 [4Fe-4S] cluster. One cluster is coordinated with 3 cysteines and an exchangeable S-adenosyl-L-methionine.</text>
</comment>
<dbReference type="Gene3D" id="3.40.50.12160">
    <property type="entry name" value="Methylthiotransferase, N-terminal domain"/>
    <property type="match status" value="1"/>
</dbReference>
<evidence type="ECO:0000259" key="13">
    <source>
        <dbReference type="PROSITE" id="PS51449"/>
    </source>
</evidence>
<dbReference type="PROSITE" id="PS01278">
    <property type="entry name" value="MTTASE_RADICAL"/>
    <property type="match status" value="1"/>
</dbReference>
<protein>
    <recommendedName>
        <fullName evidence="11">tRNA-t(6)A37 methylthiotransferase</fullName>
        <ecNumber evidence="11">2.8.4.5</ecNumber>
    </recommendedName>
</protein>
<dbReference type="InterPro" id="IPR006638">
    <property type="entry name" value="Elp3/MiaA/NifB-like_rSAM"/>
</dbReference>
<comment type="function">
    <text evidence="1 11">Catalyzes the methylthiolation of N6-threonylcarbamoyladenosine (t(6)A), leading to the formation of 2-methylthio-N6-threonylcarbamoyladenosine (ms(2)t(6)A) at position 37 in tRNAs that read codons beginning with adenine.</text>
</comment>
<keyword evidence="6 11" id="KW-0819">tRNA processing</keyword>
<gene>
    <name evidence="15" type="primary">miaB_1</name>
    <name evidence="15" type="ORF">L21_0967</name>
</gene>
<reference evidence="15 16" key="1">
    <citation type="submission" date="2016-08" db="EMBL/GenBank/DDBJ databases">
        <authorList>
            <person name="Seilhamer J.J."/>
        </authorList>
    </citation>
    <scope>NUCLEOTIDE SEQUENCE [LARGE SCALE GENOMIC DNA]</scope>
    <source>
        <strain evidence="15">L21-II-0</strain>
    </source>
</reference>
<dbReference type="GO" id="GO:0035598">
    <property type="term" value="F:tRNA (N(6)-L-threonylcarbamoyladenosine(37)-C(2))-methylthiotransferase activity"/>
    <property type="evidence" value="ECO:0007669"/>
    <property type="project" value="UniProtKB-UniRule"/>
</dbReference>
<keyword evidence="4 11" id="KW-0808">Transferase</keyword>
<dbReference type="NCBIfam" id="TIGR01578">
    <property type="entry name" value="MiaB-like-B"/>
    <property type="match status" value="1"/>
</dbReference>
<dbReference type="GO" id="GO:0051539">
    <property type="term" value="F:4 iron, 4 sulfur cluster binding"/>
    <property type="evidence" value="ECO:0007669"/>
    <property type="project" value="UniProtKB-UniRule"/>
</dbReference>
<evidence type="ECO:0000259" key="14">
    <source>
        <dbReference type="PROSITE" id="PS51918"/>
    </source>
</evidence>
<evidence type="ECO:0000256" key="1">
    <source>
        <dbReference type="ARBA" id="ARBA00002399"/>
    </source>
</evidence>
<proteinExistence type="inferred from homology"/>
<keyword evidence="5 11" id="KW-0949">S-adenosyl-L-methionine</keyword>
<evidence type="ECO:0000313" key="16">
    <source>
        <dbReference type="Proteomes" id="UP000184671"/>
    </source>
</evidence>
<dbReference type="InterPro" id="IPR038135">
    <property type="entry name" value="Methylthiotransferase_N_sf"/>
</dbReference>
<accession>A0A1M4MJP7</accession>